<reference evidence="11" key="1">
    <citation type="journal article" date="2014" name="Genome Announc.">
        <title>Draft Genome Sequences of Three Alkaliphilic Bacillus Strains, Bacillus wakoensis JCM 9140T, Bacillus akibai JCM 9157T, and Bacillus hemicellulosilyticus JCM 9152T.</title>
        <authorList>
            <person name="Yuki M."/>
            <person name="Oshima K."/>
            <person name="Suda W."/>
            <person name="Oshida Y."/>
            <person name="Kitamura K."/>
            <person name="Iida T."/>
            <person name="Hattori M."/>
            <person name="Ohkuma M."/>
        </authorList>
    </citation>
    <scope>NUCLEOTIDE SEQUENCE [LARGE SCALE GENOMIC DNA]</scope>
    <source>
        <strain evidence="11">JCM 9140</strain>
    </source>
</reference>
<comment type="caution">
    <text evidence="11">The sequence shown here is derived from an EMBL/GenBank/DDBJ whole genome shotgun (WGS) entry which is preliminary data.</text>
</comment>
<comment type="subcellular location">
    <subcellularLocation>
        <location evidence="1">Membrane</location>
        <topology evidence="1">Lipid-anchor</topology>
    </subcellularLocation>
</comment>
<evidence type="ECO:0000256" key="1">
    <source>
        <dbReference type="ARBA" id="ARBA00004635"/>
    </source>
</evidence>
<feature type="domain" description="Spore germination GerAC-like C-terminal" evidence="9">
    <location>
        <begin position="202"/>
        <end position="367"/>
    </location>
</feature>
<evidence type="ECO:0000256" key="7">
    <source>
        <dbReference type="ARBA" id="ARBA00023288"/>
    </source>
</evidence>
<evidence type="ECO:0000256" key="4">
    <source>
        <dbReference type="ARBA" id="ARBA00022729"/>
    </source>
</evidence>
<dbReference type="OrthoDB" id="2592518at2"/>
<dbReference type="Pfam" id="PF25198">
    <property type="entry name" value="Spore_GerAC_N"/>
    <property type="match status" value="1"/>
</dbReference>
<keyword evidence="6" id="KW-0564">Palmitate</keyword>
<dbReference type="NCBIfam" id="TIGR02887">
    <property type="entry name" value="spore_ger_x_C"/>
    <property type="match status" value="1"/>
</dbReference>
<name>W4PZI0_9BACI</name>
<protein>
    <recommendedName>
        <fullName evidence="13">Spore germination protein</fullName>
    </recommendedName>
</protein>
<keyword evidence="4 8" id="KW-0732">Signal</keyword>
<feature type="signal peptide" evidence="8">
    <location>
        <begin position="1"/>
        <end position="20"/>
    </location>
</feature>
<dbReference type="AlphaFoldDB" id="W4PZI0"/>
<feature type="domain" description="Spore germination protein N-terminal" evidence="10">
    <location>
        <begin position="28"/>
        <end position="192"/>
    </location>
</feature>
<dbReference type="Proteomes" id="UP000018890">
    <property type="component" value="Unassembled WGS sequence"/>
</dbReference>
<dbReference type="PANTHER" id="PTHR35789:SF1">
    <property type="entry name" value="SPORE GERMINATION PROTEIN B3"/>
    <property type="match status" value="1"/>
</dbReference>
<feature type="chain" id="PRO_5004846509" description="Spore germination protein" evidence="8">
    <location>
        <begin position="21"/>
        <end position="370"/>
    </location>
</feature>
<keyword evidence="12" id="KW-1185">Reference proteome</keyword>
<dbReference type="Gene3D" id="3.30.300.210">
    <property type="entry name" value="Nutrient germinant receptor protein C, domain 3"/>
    <property type="match status" value="1"/>
</dbReference>
<evidence type="ECO:0000256" key="5">
    <source>
        <dbReference type="ARBA" id="ARBA00023136"/>
    </source>
</evidence>
<evidence type="ECO:0000259" key="10">
    <source>
        <dbReference type="Pfam" id="PF25198"/>
    </source>
</evidence>
<dbReference type="PROSITE" id="PS51257">
    <property type="entry name" value="PROKAR_LIPOPROTEIN"/>
    <property type="match status" value="1"/>
</dbReference>
<evidence type="ECO:0008006" key="13">
    <source>
        <dbReference type="Google" id="ProtNLM"/>
    </source>
</evidence>
<keyword evidence="3" id="KW-0309">Germination</keyword>
<dbReference type="InterPro" id="IPR046953">
    <property type="entry name" value="Spore_GerAC-like_C"/>
</dbReference>
<comment type="similarity">
    <text evidence="2">Belongs to the GerABKC lipoprotein family.</text>
</comment>
<evidence type="ECO:0000259" key="9">
    <source>
        <dbReference type="Pfam" id="PF05504"/>
    </source>
</evidence>
<keyword evidence="7" id="KW-0449">Lipoprotein</keyword>
<organism evidence="11 12">
    <name type="scientific">Halalkalibacter wakoensis JCM 9140</name>
    <dbReference type="NCBI Taxonomy" id="1236970"/>
    <lineage>
        <taxon>Bacteria</taxon>
        <taxon>Bacillati</taxon>
        <taxon>Bacillota</taxon>
        <taxon>Bacilli</taxon>
        <taxon>Bacillales</taxon>
        <taxon>Bacillaceae</taxon>
        <taxon>Halalkalibacter</taxon>
    </lineage>
</organism>
<sequence length="370" mass="41646">MNRKKIMLLIVFLFSACGCADPNLEQPVIEDLGMIGVMGFDYVDEEKVKISVSLPQPSKDAEEQVQHFTSTVKLPHEALMDISTLTEKTLTPAQLRVLLFSEEFARKRGLMKIIENLYRDPLVGSNIFVAVAKGNAEEILTGTYKDKPEINIYLTELLTPRTMTAFSPFTTIHDFIHENTDEVADPSAPYLEGMDGSVKITKVALFEDDKMIDTIEPEEAKLVEAMKGTKDLPPVSFLIPSADGNGDETFVMKFTTTRVDFDVNGDLNNPEIFVYLYARGKVVDYDGTRYISQPENRKEVEEEASTFLENKIMAALTQFQEQGIDPIAIGEHFRIKNARGWSKDRWIEAFKNADVTTHVEIRIVSTGTIK</sequence>
<evidence type="ECO:0000256" key="3">
    <source>
        <dbReference type="ARBA" id="ARBA00022544"/>
    </source>
</evidence>
<evidence type="ECO:0000313" key="11">
    <source>
        <dbReference type="EMBL" id="GAE24504.1"/>
    </source>
</evidence>
<accession>W4PZI0</accession>
<dbReference type="EMBL" id="BAUT01000002">
    <property type="protein sequence ID" value="GAE24504.1"/>
    <property type="molecule type" value="Genomic_DNA"/>
</dbReference>
<dbReference type="InterPro" id="IPR008844">
    <property type="entry name" value="Spore_GerAC-like"/>
</dbReference>
<keyword evidence="5" id="KW-0472">Membrane</keyword>
<dbReference type="InterPro" id="IPR057336">
    <property type="entry name" value="GerAC_N"/>
</dbReference>
<evidence type="ECO:0000256" key="2">
    <source>
        <dbReference type="ARBA" id="ARBA00007886"/>
    </source>
</evidence>
<evidence type="ECO:0000256" key="6">
    <source>
        <dbReference type="ARBA" id="ARBA00023139"/>
    </source>
</evidence>
<proteinExistence type="inferred from homology"/>
<dbReference type="GO" id="GO:0016020">
    <property type="term" value="C:membrane"/>
    <property type="evidence" value="ECO:0007669"/>
    <property type="project" value="UniProtKB-SubCell"/>
</dbReference>
<dbReference type="GO" id="GO:0009847">
    <property type="term" value="P:spore germination"/>
    <property type="evidence" value="ECO:0007669"/>
    <property type="project" value="InterPro"/>
</dbReference>
<dbReference type="InterPro" id="IPR038501">
    <property type="entry name" value="Spore_GerAC_C_sf"/>
</dbReference>
<evidence type="ECO:0000256" key="8">
    <source>
        <dbReference type="SAM" id="SignalP"/>
    </source>
</evidence>
<dbReference type="PANTHER" id="PTHR35789">
    <property type="entry name" value="SPORE GERMINATION PROTEIN B3"/>
    <property type="match status" value="1"/>
</dbReference>
<dbReference type="RefSeq" id="WP_034741579.1">
    <property type="nucleotide sequence ID" value="NZ_BAUT01000002.1"/>
</dbReference>
<gene>
    <name evidence="11" type="ORF">JCM9140_438</name>
</gene>
<dbReference type="Pfam" id="PF05504">
    <property type="entry name" value="Spore_GerAC"/>
    <property type="match status" value="1"/>
</dbReference>
<evidence type="ECO:0000313" key="12">
    <source>
        <dbReference type="Proteomes" id="UP000018890"/>
    </source>
</evidence>
<dbReference type="STRING" id="1236970.JCM9140_438"/>